<dbReference type="EMBL" id="QJKB01000007">
    <property type="protein sequence ID" value="PXX41570.1"/>
    <property type="molecule type" value="Genomic_DNA"/>
</dbReference>
<evidence type="ECO:0000256" key="1">
    <source>
        <dbReference type="ARBA" id="ARBA00004651"/>
    </source>
</evidence>
<protein>
    <submittedName>
        <fullName evidence="8">Putative RDD family membrane protein YckC</fullName>
    </submittedName>
</protein>
<evidence type="ECO:0000256" key="6">
    <source>
        <dbReference type="SAM" id="Phobius"/>
    </source>
</evidence>
<dbReference type="AlphaFoldDB" id="A0A318J4K8"/>
<evidence type="ECO:0000313" key="8">
    <source>
        <dbReference type="EMBL" id="PXX41570.1"/>
    </source>
</evidence>
<evidence type="ECO:0000256" key="4">
    <source>
        <dbReference type="ARBA" id="ARBA00022989"/>
    </source>
</evidence>
<keyword evidence="9" id="KW-1185">Reference proteome</keyword>
<feature type="transmembrane region" description="Helical" evidence="6">
    <location>
        <begin position="87"/>
        <end position="108"/>
    </location>
</feature>
<feature type="domain" description="RDD" evidence="7">
    <location>
        <begin position="73"/>
        <end position="186"/>
    </location>
</feature>
<gene>
    <name evidence="8" type="ORF">DFR42_107221</name>
</gene>
<organism evidence="8 9">
    <name type="scientific">Undibacterium pigrum</name>
    <dbReference type="NCBI Taxonomy" id="401470"/>
    <lineage>
        <taxon>Bacteria</taxon>
        <taxon>Pseudomonadati</taxon>
        <taxon>Pseudomonadota</taxon>
        <taxon>Betaproteobacteria</taxon>
        <taxon>Burkholderiales</taxon>
        <taxon>Oxalobacteraceae</taxon>
        <taxon>Undibacterium</taxon>
    </lineage>
</organism>
<dbReference type="RefSeq" id="WP_110256793.1">
    <property type="nucleotide sequence ID" value="NZ_QJKB01000007.1"/>
</dbReference>
<keyword evidence="3 6" id="KW-0812">Transmembrane</keyword>
<proteinExistence type="predicted"/>
<sequence>MDALRAQLHESYTSRETGDLLALGIRPGLHEHEYATIESVLSVRGVDVSALREQRSQHLRIAEVAHADDAKLAGVPRRFIAQMIDTAGVALLLVLLGLLITVTMPNLFKQTNRAILILWMLYLLFKDGFDGQSLGKRIMKIRVVQAGTEHPCNLQQSLFRNLALLTVVDWAFALGRRQLRLGDMLAGTKVVREE</sequence>
<evidence type="ECO:0000256" key="5">
    <source>
        <dbReference type="ARBA" id="ARBA00023136"/>
    </source>
</evidence>
<dbReference type="PANTHER" id="PTHR36115:SF6">
    <property type="entry name" value="PROLINE-RICH ANTIGEN HOMOLOG"/>
    <property type="match status" value="1"/>
</dbReference>
<dbReference type="GO" id="GO:0005886">
    <property type="term" value="C:plasma membrane"/>
    <property type="evidence" value="ECO:0007669"/>
    <property type="project" value="UniProtKB-SubCell"/>
</dbReference>
<keyword evidence="4 6" id="KW-1133">Transmembrane helix</keyword>
<dbReference type="InterPro" id="IPR010432">
    <property type="entry name" value="RDD"/>
</dbReference>
<evidence type="ECO:0000313" key="9">
    <source>
        <dbReference type="Proteomes" id="UP000247792"/>
    </source>
</evidence>
<evidence type="ECO:0000256" key="2">
    <source>
        <dbReference type="ARBA" id="ARBA00022475"/>
    </source>
</evidence>
<dbReference type="PANTHER" id="PTHR36115">
    <property type="entry name" value="PROLINE-RICH ANTIGEN HOMOLOG-RELATED"/>
    <property type="match status" value="1"/>
</dbReference>
<evidence type="ECO:0000256" key="3">
    <source>
        <dbReference type="ARBA" id="ARBA00022692"/>
    </source>
</evidence>
<keyword evidence="2" id="KW-1003">Cell membrane</keyword>
<dbReference type="InterPro" id="IPR051791">
    <property type="entry name" value="Pra-immunoreactive"/>
</dbReference>
<dbReference type="Pfam" id="PF06271">
    <property type="entry name" value="RDD"/>
    <property type="match status" value="1"/>
</dbReference>
<keyword evidence="5 6" id="KW-0472">Membrane</keyword>
<comment type="subcellular location">
    <subcellularLocation>
        <location evidence="1">Cell membrane</location>
        <topology evidence="1">Multi-pass membrane protein</topology>
    </subcellularLocation>
</comment>
<accession>A0A318J4K8</accession>
<dbReference type="Proteomes" id="UP000247792">
    <property type="component" value="Unassembled WGS sequence"/>
</dbReference>
<evidence type="ECO:0000259" key="7">
    <source>
        <dbReference type="Pfam" id="PF06271"/>
    </source>
</evidence>
<comment type="caution">
    <text evidence="8">The sequence shown here is derived from an EMBL/GenBank/DDBJ whole genome shotgun (WGS) entry which is preliminary data.</text>
</comment>
<reference evidence="8 9" key="1">
    <citation type="submission" date="2018-05" db="EMBL/GenBank/DDBJ databases">
        <title>Genomic Encyclopedia of Type Strains, Phase IV (KMG-IV): sequencing the most valuable type-strain genomes for metagenomic binning, comparative biology and taxonomic classification.</title>
        <authorList>
            <person name="Goeker M."/>
        </authorList>
    </citation>
    <scope>NUCLEOTIDE SEQUENCE [LARGE SCALE GENOMIC DNA]</scope>
    <source>
        <strain evidence="8 9">DSM 19792</strain>
    </source>
</reference>
<dbReference type="OrthoDB" id="5917479at2"/>
<name>A0A318J4K8_9BURK</name>